<gene>
    <name evidence="1" type="ORF">FA95DRAFT_1481067</name>
</gene>
<evidence type="ECO:0000313" key="1">
    <source>
        <dbReference type="EMBL" id="KAI0053749.1"/>
    </source>
</evidence>
<comment type="caution">
    <text evidence="1">The sequence shown here is derived from an EMBL/GenBank/DDBJ whole genome shotgun (WGS) entry which is preliminary data.</text>
</comment>
<dbReference type="EMBL" id="MU275839">
    <property type="protein sequence ID" value="KAI0053749.1"/>
    <property type="molecule type" value="Genomic_DNA"/>
</dbReference>
<sequence length="163" mass="18416">MSTFHEGASSSQPYKDPTPLPASIPKVKEVGATSAPLKSAAFFFGAYCKEYNEDFMLCKGENRDPAHCLKEGRRVTRCATDLITKMRENCLQQFEEHWQCLELNNQEYAPCRKPERVLNKCMFEKLACFSLAYAGLVKTIPGTPAGQTPVHEVEKPFFGRMQK</sequence>
<reference evidence="1" key="1">
    <citation type="submission" date="2021-02" db="EMBL/GenBank/DDBJ databases">
        <authorList>
            <consortium name="DOE Joint Genome Institute"/>
            <person name="Ahrendt S."/>
            <person name="Looney B.P."/>
            <person name="Miyauchi S."/>
            <person name="Morin E."/>
            <person name="Drula E."/>
            <person name="Courty P.E."/>
            <person name="Chicoki N."/>
            <person name="Fauchery L."/>
            <person name="Kohler A."/>
            <person name="Kuo A."/>
            <person name="Labutti K."/>
            <person name="Pangilinan J."/>
            <person name="Lipzen A."/>
            <person name="Riley R."/>
            <person name="Andreopoulos W."/>
            <person name="He G."/>
            <person name="Johnson J."/>
            <person name="Barry K.W."/>
            <person name="Grigoriev I.V."/>
            <person name="Nagy L."/>
            <person name="Hibbett D."/>
            <person name="Henrissat B."/>
            <person name="Matheny P.B."/>
            <person name="Labbe J."/>
            <person name="Martin F."/>
        </authorList>
    </citation>
    <scope>NUCLEOTIDE SEQUENCE</scope>
    <source>
        <strain evidence="1">FP105234-sp</strain>
    </source>
</reference>
<name>A0ACB8SB71_9AGAM</name>
<protein>
    <submittedName>
        <fullName evidence="1">Ndufa8, NADH-ubiquinone oxidoreductase complex I 19kd subunit</fullName>
    </submittedName>
</protein>
<dbReference type="Proteomes" id="UP000814033">
    <property type="component" value="Unassembled WGS sequence"/>
</dbReference>
<keyword evidence="2" id="KW-1185">Reference proteome</keyword>
<proteinExistence type="predicted"/>
<organism evidence="1 2">
    <name type="scientific">Auriscalpium vulgare</name>
    <dbReference type="NCBI Taxonomy" id="40419"/>
    <lineage>
        <taxon>Eukaryota</taxon>
        <taxon>Fungi</taxon>
        <taxon>Dikarya</taxon>
        <taxon>Basidiomycota</taxon>
        <taxon>Agaricomycotina</taxon>
        <taxon>Agaricomycetes</taxon>
        <taxon>Russulales</taxon>
        <taxon>Auriscalpiaceae</taxon>
        <taxon>Auriscalpium</taxon>
    </lineage>
</organism>
<evidence type="ECO:0000313" key="2">
    <source>
        <dbReference type="Proteomes" id="UP000814033"/>
    </source>
</evidence>
<reference evidence="1" key="2">
    <citation type="journal article" date="2022" name="New Phytol.">
        <title>Evolutionary transition to the ectomycorrhizal habit in the genomes of a hyperdiverse lineage of mushroom-forming fungi.</title>
        <authorList>
            <person name="Looney B."/>
            <person name="Miyauchi S."/>
            <person name="Morin E."/>
            <person name="Drula E."/>
            <person name="Courty P.E."/>
            <person name="Kohler A."/>
            <person name="Kuo A."/>
            <person name="LaButti K."/>
            <person name="Pangilinan J."/>
            <person name="Lipzen A."/>
            <person name="Riley R."/>
            <person name="Andreopoulos W."/>
            <person name="He G."/>
            <person name="Johnson J."/>
            <person name="Nolan M."/>
            <person name="Tritt A."/>
            <person name="Barry K.W."/>
            <person name="Grigoriev I.V."/>
            <person name="Nagy L.G."/>
            <person name="Hibbett D."/>
            <person name="Henrissat B."/>
            <person name="Matheny P.B."/>
            <person name="Labbe J."/>
            <person name="Martin F.M."/>
        </authorList>
    </citation>
    <scope>NUCLEOTIDE SEQUENCE</scope>
    <source>
        <strain evidence="1">FP105234-sp</strain>
    </source>
</reference>
<accession>A0ACB8SB71</accession>